<keyword evidence="4" id="KW-0472">Membrane</keyword>
<sequence>MDINLPPRQHTKARKYRWFLAGLACLILSLAVFWYQSNSVMGVARHSLIIDTAKRGPLTLQVEAFGKLKSARQQIITTPSAGIIVEVVRKAGQSVKKGEVIATLKNDDLALQLTQMQQQLEALKIQYEIDKIRQHREMLTEQATLDRMMGKLSTLQIRYRAQHELAKQGIVSQFSFLQTQAERDSMKRRIGSAQARMSQLHTMHSKELAITKNKVSLKELELVALHRKVAALTIRAPSDGVIEQMPLAVGENVQSGGYIASIGNQKELTAVLQVAQSEAQKIKLGQRVKVMIRNTEVAAFVTRIDPVVTNHSVLVEAALPSDLPTSTMPKMSVEAAIIIENLQDVVYIRRPSSQSTVQNGRLYRVLGADRLELINVEFGEQTGRYIVVEQGLQAGQSVIISDLNHLVQQSTTLEMQ</sequence>
<evidence type="ECO:0000256" key="2">
    <source>
        <dbReference type="ARBA" id="ARBA00023054"/>
    </source>
</evidence>
<dbReference type="InterPro" id="IPR011053">
    <property type="entry name" value="Single_hybrid_motif"/>
</dbReference>
<proteinExistence type="predicted"/>
<dbReference type="SUPFAM" id="SSF51230">
    <property type="entry name" value="Single hybrid motif"/>
    <property type="match status" value="1"/>
</dbReference>
<evidence type="ECO:0000313" key="6">
    <source>
        <dbReference type="Proteomes" id="UP000093366"/>
    </source>
</evidence>
<dbReference type="Proteomes" id="UP000093366">
    <property type="component" value="Unassembled WGS sequence"/>
</dbReference>
<dbReference type="InterPro" id="IPR050465">
    <property type="entry name" value="UPF0194_transport"/>
</dbReference>
<dbReference type="Gene3D" id="2.40.50.100">
    <property type="match status" value="1"/>
</dbReference>
<dbReference type="OrthoDB" id="6315048at2"/>
<dbReference type="PANTHER" id="PTHR32347">
    <property type="entry name" value="EFFLUX SYSTEM COMPONENT YKNX-RELATED"/>
    <property type="match status" value="1"/>
</dbReference>
<keyword evidence="4" id="KW-0812">Transmembrane</keyword>
<reference evidence="6" key="1">
    <citation type="submission" date="2016-07" db="EMBL/GenBank/DDBJ databases">
        <authorList>
            <person name="Florea S."/>
            <person name="Webb J.S."/>
            <person name="Jaromczyk J."/>
            <person name="Schardl C.L."/>
        </authorList>
    </citation>
    <scope>NUCLEOTIDE SEQUENCE [LARGE SCALE GENOMIC DNA]</scope>
    <source>
        <strain evidence="6">IPB1</strain>
    </source>
</reference>
<comment type="subcellular location">
    <subcellularLocation>
        <location evidence="1">Cell envelope</location>
    </subcellularLocation>
</comment>
<dbReference type="RefSeq" id="WP_065792772.1">
    <property type="nucleotide sequence ID" value="NZ_MAUJ01000013.1"/>
</dbReference>
<dbReference type="EMBL" id="MAUJ01000013">
    <property type="protein sequence ID" value="OCQ18769.1"/>
    <property type="molecule type" value="Genomic_DNA"/>
</dbReference>
<organism evidence="5 6">
    <name type="scientific">Pseudoalteromonas luteoviolacea</name>
    <dbReference type="NCBI Taxonomy" id="43657"/>
    <lineage>
        <taxon>Bacteria</taxon>
        <taxon>Pseudomonadati</taxon>
        <taxon>Pseudomonadota</taxon>
        <taxon>Gammaproteobacteria</taxon>
        <taxon>Alteromonadales</taxon>
        <taxon>Pseudoalteromonadaceae</taxon>
        <taxon>Pseudoalteromonas</taxon>
    </lineage>
</organism>
<gene>
    <name evidence="5" type="ORF">A7985_23065</name>
</gene>
<evidence type="ECO:0000256" key="4">
    <source>
        <dbReference type="SAM" id="Phobius"/>
    </source>
</evidence>
<evidence type="ECO:0000256" key="3">
    <source>
        <dbReference type="SAM" id="Coils"/>
    </source>
</evidence>
<dbReference type="Gene3D" id="1.10.287.470">
    <property type="entry name" value="Helix hairpin bin"/>
    <property type="match status" value="1"/>
</dbReference>
<feature type="coiled-coil region" evidence="3">
    <location>
        <begin position="106"/>
        <end position="133"/>
    </location>
</feature>
<protein>
    <submittedName>
        <fullName evidence="5">Uncharacterized protein</fullName>
    </submittedName>
</protein>
<dbReference type="Gene3D" id="2.40.30.170">
    <property type="match status" value="1"/>
</dbReference>
<dbReference type="AlphaFoldDB" id="A0A1C0TJR7"/>
<feature type="transmembrane region" description="Helical" evidence="4">
    <location>
        <begin position="16"/>
        <end position="35"/>
    </location>
</feature>
<dbReference type="Gene3D" id="2.40.420.20">
    <property type="match status" value="1"/>
</dbReference>
<dbReference type="PANTHER" id="PTHR32347:SF23">
    <property type="entry name" value="BLL5650 PROTEIN"/>
    <property type="match status" value="1"/>
</dbReference>
<dbReference type="GO" id="GO:0030313">
    <property type="term" value="C:cell envelope"/>
    <property type="evidence" value="ECO:0007669"/>
    <property type="project" value="UniProtKB-SubCell"/>
</dbReference>
<name>A0A1C0TJR7_9GAMM</name>
<comment type="caution">
    <text evidence="5">The sequence shown here is derived from an EMBL/GenBank/DDBJ whole genome shotgun (WGS) entry which is preliminary data.</text>
</comment>
<keyword evidence="4" id="KW-1133">Transmembrane helix</keyword>
<evidence type="ECO:0000313" key="5">
    <source>
        <dbReference type="EMBL" id="OCQ18769.1"/>
    </source>
</evidence>
<evidence type="ECO:0000256" key="1">
    <source>
        <dbReference type="ARBA" id="ARBA00004196"/>
    </source>
</evidence>
<accession>A0A1C0TJR7</accession>
<keyword evidence="2 3" id="KW-0175">Coiled coil</keyword>